<evidence type="ECO:0000259" key="1">
    <source>
        <dbReference type="Pfam" id="PF06662"/>
    </source>
</evidence>
<dbReference type="UniPathway" id="UPA00862"/>
<dbReference type="PANTHER" id="PTHR13174">
    <property type="entry name" value="D-GLUCURONYL C5-EPIMERASE"/>
    <property type="match status" value="1"/>
</dbReference>
<dbReference type="GO" id="GO:0015012">
    <property type="term" value="P:heparan sulfate proteoglycan biosynthetic process"/>
    <property type="evidence" value="ECO:0007669"/>
    <property type="project" value="InterPro"/>
</dbReference>
<dbReference type="EMBL" id="KZ375099">
    <property type="protein sequence ID" value="PIO56549.1"/>
    <property type="molecule type" value="Genomic_DNA"/>
</dbReference>
<protein>
    <submittedName>
        <fullName evidence="2">D-glucuronyl C5-epimerase</fullName>
    </submittedName>
</protein>
<accession>A0A2G9TEZ9</accession>
<dbReference type="GO" id="GO:0047464">
    <property type="term" value="F:heparosan-N-sulfate-glucuronate 5-epimerase activity"/>
    <property type="evidence" value="ECO:0007669"/>
    <property type="project" value="UniProtKB-EC"/>
</dbReference>
<dbReference type="GO" id="GO:0005794">
    <property type="term" value="C:Golgi apparatus"/>
    <property type="evidence" value="ECO:0007669"/>
    <property type="project" value="TreeGrafter"/>
</dbReference>
<proteinExistence type="predicted"/>
<keyword evidence="3" id="KW-1185">Reference proteome</keyword>
<feature type="non-terminal residue" evidence="2">
    <location>
        <position position="113"/>
    </location>
</feature>
<dbReference type="OrthoDB" id="5914444at2759"/>
<organism evidence="2 3">
    <name type="scientific">Teladorsagia circumcincta</name>
    <name type="common">Brown stomach worm</name>
    <name type="synonym">Ostertagia circumcincta</name>
    <dbReference type="NCBI Taxonomy" id="45464"/>
    <lineage>
        <taxon>Eukaryota</taxon>
        <taxon>Metazoa</taxon>
        <taxon>Ecdysozoa</taxon>
        <taxon>Nematoda</taxon>
        <taxon>Chromadorea</taxon>
        <taxon>Rhabditida</taxon>
        <taxon>Rhabditina</taxon>
        <taxon>Rhabditomorpha</taxon>
        <taxon>Strongyloidea</taxon>
        <taxon>Trichostrongylidae</taxon>
        <taxon>Teladorsagia</taxon>
    </lineage>
</organism>
<evidence type="ECO:0000313" key="2">
    <source>
        <dbReference type="EMBL" id="PIO56549.1"/>
    </source>
</evidence>
<dbReference type="PANTHER" id="PTHR13174:SF3">
    <property type="entry name" value="D-GLUCURONYL C5-EPIMERASE"/>
    <property type="match status" value="1"/>
</dbReference>
<name>A0A2G9TEZ9_TELCI</name>
<dbReference type="AlphaFoldDB" id="A0A2G9TEZ9"/>
<dbReference type="Proteomes" id="UP000230423">
    <property type="component" value="Unassembled WGS sequence"/>
</dbReference>
<dbReference type="GO" id="GO:0030210">
    <property type="term" value="P:heparin proteoglycan biosynthetic process"/>
    <property type="evidence" value="ECO:0007669"/>
    <property type="project" value="UniProtKB-UniPathway"/>
</dbReference>
<dbReference type="InterPro" id="IPR010598">
    <property type="entry name" value="C5-epim_C"/>
</dbReference>
<sequence>MFEGGWAVPVERAIAERRLVLDAGWYSAMAQGHALSLLTRAYAATKNASYLVVASKALDLFEKDASAGGVRNKLFGNDWYEEYPTSPGSYVLNGFIYSLIGLYDFKNAKLGDE</sequence>
<evidence type="ECO:0000313" key="3">
    <source>
        <dbReference type="Proteomes" id="UP000230423"/>
    </source>
</evidence>
<feature type="domain" description="D-glucuronyl C5-epimerase C-terminal" evidence="1">
    <location>
        <begin position="4"/>
        <end position="112"/>
    </location>
</feature>
<reference evidence="2 3" key="1">
    <citation type="submission" date="2015-09" db="EMBL/GenBank/DDBJ databases">
        <title>Draft genome of the parasitic nematode Teladorsagia circumcincta isolate WARC Sus (inbred).</title>
        <authorList>
            <person name="Mitreva M."/>
        </authorList>
    </citation>
    <scope>NUCLEOTIDE SEQUENCE [LARGE SCALE GENOMIC DNA]</scope>
    <source>
        <strain evidence="2 3">S</strain>
    </source>
</reference>
<dbReference type="Pfam" id="PF06662">
    <property type="entry name" value="C5-epim_C"/>
    <property type="match status" value="1"/>
</dbReference>
<dbReference type="InterPro" id="IPR039721">
    <property type="entry name" value="C5-epimerase"/>
</dbReference>
<gene>
    <name evidence="2" type="ORF">TELCIR_22051</name>
</gene>